<organism evidence="2 3">
    <name type="scientific">Zophobas morio</name>
    <dbReference type="NCBI Taxonomy" id="2755281"/>
    <lineage>
        <taxon>Eukaryota</taxon>
        <taxon>Metazoa</taxon>
        <taxon>Ecdysozoa</taxon>
        <taxon>Arthropoda</taxon>
        <taxon>Hexapoda</taxon>
        <taxon>Insecta</taxon>
        <taxon>Pterygota</taxon>
        <taxon>Neoptera</taxon>
        <taxon>Endopterygota</taxon>
        <taxon>Coleoptera</taxon>
        <taxon>Polyphaga</taxon>
        <taxon>Cucujiformia</taxon>
        <taxon>Tenebrionidae</taxon>
        <taxon>Zophobas</taxon>
    </lineage>
</organism>
<reference evidence="2" key="1">
    <citation type="journal article" date="2023" name="G3 (Bethesda)">
        <title>Whole genome assemblies of Zophobas morio and Tenebrio molitor.</title>
        <authorList>
            <person name="Kaur S."/>
            <person name="Stinson S.A."/>
            <person name="diCenzo G.C."/>
        </authorList>
    </citation>
    <scope>NUCLEOTIDE SEQUENCE</scope>
    <source>
        <strain evidence="2">QUZm001</strain>
    </source>
</reference>
<accession>A0AA38ISY1</accession>
<feature type="region of interest" description="Disordered" evidence="1">
    <location>
        <begin position="1"/>
        <end position="71"/>
    </location>
</feature>
<gene>
    <name evidence="2" type="ORF">Zmor_007020</name>
</gene>
<dbReference type="EMBL" id="JALNTZ010000002">
    <property type="protein sequence ID" value="KAJ3662685.1"/>
    <property type="molecule type" value="Genomic_DNA"/>
</dbReference>
<feature type="compositionally biased region" description="Polar residues" evidence="1">
    <location>
        <begin position="30"/>
        <end position="39"/>
    </location>
</feature>
<evidence type="ECO:0000256" key="1">
    <source>
        <dbReference type="SAM" id="MobiDB-lite"/>
    </source>
</evidence>
<dbReference type="Proteomes" id="UP001168821">
    <property type="component" value="Unassembled WGS sequence"/>
</dbReference>
<evidence type="ECO:0000313" key="3">
    <source>
        <dbReference type="Proteomes" id="UP001168821"/>
    </source>
</evidence>
<protein>
    <submittedName>
        <fullName evidence="2">Uncharacterized protein</fullName>
    </submittedName>
</protein>
<feature type="compositionally biased region" description="Basic and acidic residues" evidence="1">
    <location>
        <begin position="17"/>
        <end position="29"/>
    </location>
</feature>
<comment type="caution">
    <text evidence="2">The sequence shown here is derived from an EMBL/GenBank/DDBJ whole genome shotgun (WGS) entry which is preliminary data.</text>
</comment>
<name>A0AA38ISY1_9CUCU</name>
<keyword evidence="3" id="KW-1185">Reference proteome</keyword>
<proteinExistence type="predicted"/>
<evidence type="ECO:0000313" key="2">
    <source>
        <dbReference type="EMBL" id="KAJ3662685.1"/>
    </source>
</evidence>
<sequence length="90" mass="9886">MSSSMYGDDDPLSVTPDGEKPGSRCRDGCSRTTLEAVTETSRRTARLFKWEPPSGVGSEDQAMGESGQIHSSRNYSVHNRCVISRVNLSY</sequence>
<dbReference type="AlphaFoldDB" id="A0AA38ISY1"/>